<proteinExistence type="predicted"/>
<evidence type="ECO:0000313" key="2">
    <source>
        <dbReference type="EMBL" id="MQX12351.1"/>
    </source>
</evidence>
<dbReference type="AlphaFoldDB" id="A0A844AIT1"/>
<dbReference type="Proteomes" id="UP000466694">
    <property type="component" value="Unassembled WGS sequence"/>
</dbReference>
<protein>
    <recommendedName>
        <fullName evidence="1">DUF6894 domain-containing protein</fullName>
    </recommendedName>
</protein>
<dbReference type="Pfam" id="PF21834">
    <property type="entry name" value="DUF6894"/>
    <property type="match status" value="1"/>
</dbReference>
<accession>A0A844AIT1</accession>
<organism evidence="2 3">
    <name type="scientific">Rhizobium fredii</name>
    <name type="common">Sinorhizobium fredii</name>
    <dbReference type="NCBI Taxonomy" id="380"/>
    <lineage>
        <taxon>Bacteria</taxon>
        <taxon>Pseudomonadati</taxon>
        <taxon>Pseudomonadota</taxon>
        <taxon>Alphaproteobacteria</taxon>
        <taxon>Hyphomicrobiales</taxon>
        <taxon>Rhizobiaceae</taxon>
        <taxon>Sinorhizobium/Ensifer group</taxon>
        <taxon>Sinorhizobium</taxon>
    </lineage>
</organism>
<sequence>MRHYFFDLHWDDESFIDEEGIAHFDDGSALYYARRIADKIGRDVDYGSLKVEVRSSEGRLLATVAPSGGRGCEQFALIDRRRPGLFRYQRESAVSAGGTAALI</sequence>
<feature type="domain" description="DUF6894" evidence="1">
    <location>
        <begin position="3"/>
        <end position="64"/>
    </location>
</feature>
<dbReference type="RefSeq" id="WP_037397649.1">
    <property type="nucleotide sequence ID" value="NZ_BJNI01000009.1"/>
</dbReference>
<evidence type="ECO:0000313" key="3">
    <source>
        <dbReference type="Proteomes" id="UP000466694"/>
    </source>
</evidence>
<dbReference type="EMBL" id="WISZ01000220">
    <property type="protein sequence ID" value="MQX12351.1"/>
    <property type="molecule type" value="Genomic_DNA"/>
</dbReference>
<gene>
    <name evidence="2" type="ORF">GHK48_30035</name>
</gene>
<dbReference type="InterPro" id="IPR054189">
    <property type="entry name" value="DUF6894"/>
</dbReference>
<evidence type="ECO:0000259" key="1">
    <source>
        <dbReference type="Pfam" id="PF21834"/>
    </source>
</evidence>
<name>A0A844AIT1_RHIFR</name>
<reference evidence="2 3" key="1">
    <citation type="journal article" date="2013" name="Genome Biol.">
        <title>Comparative genomics of the core and accessory genomes of 48 Sinorhizobium strains comprising five genospecies.</title>
        <authorList>
            <person name="Sugawara M."/>
            <person name="Epstein B."/>
            <person name="Badgley B.D."/>
            <person name="Unno T."/>
            <person name="Xu L."/>
            <person name="Reese J."/>
            <person name="Gyaneshwar P."/>
            <person name="Denny R."/>
            <person name="Mudge J."/>
            <person name="Bharti A.K."/>
            <person name="Farmer A.D."/>
            <person name="May G.D."/>
            <person name="Woodward J.E."/>
            <person name="Medigue C."/>
            <person name="Vallenet D."/>
            <person name="Lajus A."/>
            <person name="Rouy Z."/>
            <person name="Martinez-Vaz B."/>
            <person name="Tiffin P."/>
            <person name="Young N.D."/>
            <person name="Sadowsky M.J."/>
        </authorList>
    </citation>
    <scope>NUCLEOTIDE SEQUENCE [LARGE SCALE GENOMIC DNA]</scope>
    <source>
        <strain evidence="2 3">USDA205</strain>
    </source>
</reference>
<comment type="caution">
    <text evidence="2">The sequence shown here is derived from an EMBL/GenBank/DDBJ whole genome shotgun (WGS) entry which is preliminary data.</text>
</comment>
<dbReference type="GeneID" id="48973208"/>